<feature type="compositionally biased region" description="Polar residues" evidence="1">
    <location>
        <begin position="147"/>
        <end position="156"/>
    </location>
</feature>
<dbReference type="Proteomes" id="UP000254374">
    <property type="component" value="Unassembled WGS sequence"/>
</dbReference>
<evidence type="ECO:0000313" key="3">
    <source>
        <dbReference type="EMBL" id="STO25307.1"/>
    </source>
</evidence>
<dbReference type="STRING" id="464.Lgor_0381"/>
<organism evidence="3 5">
    <name type="scientific">Fluoribacter gormanii</name>
    <dbReference type="NCBI Taxonomy" id="464"/>
    <lineage>
        <taxon>Bacteria</taxon>
        <taxon>Pseudomonadati</taxon>
        <taxon>Pseudomonadota</taxon>
        <taxon>Gammaproteobacteria</taxon>
        <taxon>Legionellales</taxon>
        <taxon>Legionellaceae</taxon>
        <taxon>Fluoribacter</taxon>
    </lineage>
</organism>
<feature type="compositionally biased region" description="Basic and acidic residues" evidence="1">
    <location>
        <begin position="119"/>
        <end position="144"/>
    </location>
</feature>
<feature type="compositionally biased region" description="Polar residues" evidence="1">
    <location>
        <begin position="105"/>
        <end position="114"/>
    </location>
</feature>
<dbReference type="RefSeq" id="WP_058466895.1">
    <property type="nucleotide sequence ID" value="NZ_CAAAIX010000016.1"/>
</dbReference>
<keyword evidence="4" id="KW-1185">Reference proteome</keyword>
<evidence type="ECO:0000256" key="1">
    <source>
        <dbReference type="SAM" id="MobiDB-lite"/>
    </source>
</evidence>
<dbReference type="AlphaFoldDB" id="A0A377GKG0"/>
<protein>
    <submittedName>
        <fullName evidence="3">Uncharacterized protein</fullName>
    </submittedName>
</protein>
<proteinExistence type="predicted"/>
<evidence type="ECO:0000313" key="4">
    <source>
        <dbReference type="Proteomes" id="UP000186808"/>
    </source>
</evidence>
<gene>
    <name evidence="3" type="ORF">NCTC11401_02138</name>
    <name evidence="2" type="ORF">SAMN05421777_11737</name>
</gene>
<feature type="region of interest" description="Disordered" evidence="1">
    <location>
        <begin position="105"/>
        <end position="162"/>
    </location>
</feature>
<sequence>MGKQNKEMNAFSVAKKLRETLIDQLKRCNSPEDLERFLKKYNENLKKRNSSITLTAYHQEEINRLDIQINELIGNLRKRFSPVVEIELNPIARERHEEQRIQVDESASLTTTPVLPTESMKEHHPLEQQNEHKVEVPFEKEKGVTRVSAQDKTSLESPPKRVELEREKGGVLKHPKTKHSVRFATLEEEQKPNKDFRDDKRLQETHVDPRIIKQRQVHIFDVRIKLRAIQAKQTIYEEKVKKYQNEKNRKELLKYSKAANAAKSIHVQISELIDQYVRNGDLVSFKSKSQDVLSEKSNNVKTLRTHRGWWEKFLDDLVDLINTGLNRVGSSARMSQLSIFKPLADGGKKVTELNNAISSLKATV</sequence>
<reference evidence="3 5" key="2">
    <citation type="submission" date="2018-06" db="EMBL/GenBank/DDBJ databases">
        <authorList>
            <consortium name="Pathogen Informatics"/>
            <person name="Doyle S."/>
        </authorList>
    </citation>
    <scope>NUCLEOTIDE SEQUENCE [LARGE SCALE GENOMIC DNA]</scope>
    <source>
        <strain evidence="3 5">NCTC11401</strain>
    </source>
</reference>
<dbReference type="Proteomes" id="UP000186808">
    <property type="component" value="Unassembled WGS sequence"/>
</dbReference>
<reference evidence="2 4" key="1">
    <citation type="submission" date="2017-01" db="EMBL/GenBank/DDBJ databases">
        <authorList>
            <person name="Varghese N."/>
            <person name="Submissions S."/>
        </authorList>
    </citation>
    <scope>NUCLEOTIDE SEQUENCE [LARGE SCALE GENOMIC DNA]</scope>
    <source>
        <strain evidence="2 4">ATCC 33342</strain>
    </source>
</reference>
<evidence type="ECO:0000313" key="2">
    <source>
        <dbReference type="EMBL" id="SIR62173.1"/>
    </source>
</evidence>
<dbReference type="OrthoDB" id="5653829at2"/>
<dbReference type="EMBL" id="UGGV01000001">
    <property type="protein sequence ID" value="STO25307.1"/>
    <property type="molecule type" value="Genomic_DNA"/>
</dbReference>
<name>A0A377GKG0_9GAMM</name>
<evidence type="ECO:0000313" key="5">
    <source>
        <dbReference type="Proteomes" id="UP000254374"/>
    </source>
</evidence>
<accession>A0A377GKG0</accession>
<dbReference type="EMBL" id="FTNL01000017">
    <property type="protein sequence ID" value="SIR62173.1"/>
    <property type="molecule type" value="Genomic_DNA"/>
</dbReference>